<protein>
    <submittedName>
        <fullName evidence="2">Reverse transcriptase</fullName>
    </submittedName>
</protein>
<organism evidence="2 3">
    <name type="scientific">Phytophthora megakarya</name>
    <dbReference type="NCBI Taxonomy" id="4795"/>
    <lineage>
        <taxon>Eukaryota</taxon>
        <taxon>Sar</taxon>
        <taxon>Stramenopiles</taxon>
        <taxon>Oomycota</taxon>
        <taxon>Peronosporomycetes</taxon>
        <taxon>Peronosporales</taxon>
        <taxon>Peronosporaceae</taxon>
        <taxon>Phytophthora</taxon>
    </lineage>
</organism>
<proteinExistence type="predicted"/>
<dbReference type="Gene3D" id="3.30.420.10">
    <property type="entry name" value="Ribonuclease H-like superfamily/Ribonuclease H"/>
    <property type="match status" value="1"/>
</dbReference>
<reference evidence="3" key="1">
    <citation type="submission" date="2017-03" db="EMBL/GenBank/DDBJ databases">
        <title>Phytopthora megakarya and P. palmivora, two closely related causual agents of cacao black pod achieved similar genome size and gene model numbers by different mechanisms.</title>
        <authorList>
            <person name="Ali S."/>
            <person name="Shao J."/>
            <person name="Larry D.J."/>
            <person name="Kronmiller B."/>
            <person name="Shen D."/>
            <person name="Strem M.D."/>
            <person name="Melnick R.L."/>
            <person name="Guiltinan M.J."/>
            <person name="Tyler B.M."/>
            <person name="Meinhardt L.W."/>
            <person name="Bailey B.A."/>
        </authorList>
    </citation>
    <scope>NUCLEOTIDE SEQUENCE [LARGE SCALE GENOMIC DNA]</scope>
    <source>
        <strain evidence="3">zdho120</strain>
    </source>
</reference>
<keyword evidence="3" id="KW-1185">Reference proteome</keyword>
<dbReference type="EMBL" id="NBNE01003329">
    <property type="protein sequence ID" value="OWZ07965.1"/>
    <property type="molecule type" value="Genomic_DNA"/>
</dbReference>
<accession>A0A225VRL6</accession>
<dbReference type="AlphaFoldDB" id="A0A225VRL6"/>
<name>A0A225VRL6_9STRA</name>
<gene>
    <name evidence="2" type="ORF">PHMEG_00019568</name>
</gene>
<evidence type="ECO:0000313" key="3">
    <source>
        <dbReference type="Proteomes" id="UP000198211"/>
    </source>
</evidence>
<dbReference type="SUPFAM" id="SSF53098">
    <property type="entry name" value="Ribonuclease H-like"/>
    <property type="match status" value="1"/>
</dbReference>
<dbReference type="GO" id="GO:0003964">
    <property type="term" value="F:RNA-directed DNA polymerase activity"/>
    <property type="evidence" value="ECO:0007669"/>
    <property type="project" value="UniProtKB-KW"/>
</dbReference>
<dbReference type="Gene3D" id="2.40.50.40">
    <property type="match status" value="1"/>
</dbReference>
<comment type="caution">
    <text evidence="2">The sequence shown here is derived from an EMBL/GenBank/DDBJ whole genome shotgun (WGS) entry which is preliminary data.</text>
</comment>
<dbReference type="OrthoDB" id="441971at2759"/>
<keyword evidence="2" id="KW-0808">Transferase</keyword>
<dbReference type="Proteomes" id="UP000198211">
    <property type="component" value="Unassembled WGS sequence"/>
</dbReference>
<dbReference type="PROSITE" id="PS50994">
    <property type="entry name" value="INTEGRASE"/>
    <property type="match status" value="1"/>
</dbReference>
<evidence type="ECO:0000313" key="2">
    <source>
        <dbReference type="EMBL" id="OWZ07965.1"/>
    </source>
</evidence>
<sequence length="454" mass="53115">MIHYSHEDFQGGRQGINQTFERLRSEFYRIGMYTDVQKFPRGDHRSSVRHLEISNRDIRSRWSLWISSLSYLSPIVEIPTCCCSKNIYLLLFQDQFSRYVMCKPMQNTEAQDVAEAYEESVFRRFGAGSMIRHDQEPRFMSKVFARFRDLLKSKQRATLGYRPPANGQQERSVQTVMRSVRAYVTEVDHSDWDEHAERLVFARNSSFDVARLDTPFYLVHGWDAREPYPPCWARSHPQFKNERLWGGVGSYALACAEDLQKKAKRVRSAVQTRKWRAPSDRVKAGFEDGDSVWLYIPKVRTELSRKLAHLWQGPFRIDEIHDDFRIKLKIPGTGYCVNPRLKPRALFPKRPTSEIQVSEENDFDAALLPKDSWEPGTAQDEYEVEEILDRRRIKRTRTSKRSREYLIMCKGFTNPERIPLAQLNCGALLYEFDQGAKARPRFQAMQAGDVHPKN</sequence>
<dbReference type="InterPro" id="IPR036397">
    <property type="entry name" value="RNaseH_sf"/>
</dbReference>
<evidence type="ECO:0000259" key="1">
    <source>
        <dbReference type="PROSITE" id="PS50994"/>
    </source>
</evidence>
<keyword evidence="2" id="KW-0695">RNA-directed DNA polymerase</keyword>
<dbReference type="InterPro" id="IPR050951">
    <property type="entry name" value="Retrovirus_Pol_polyprotein"/>
</dbReference>
<dbReference type="PANTHER" id="PTHR37984">
    <property type="entry name" value="PROTEIN CBG26694"/>
    <property type="match status" value="1"/>
</dbReference>
<feature type="domain" description="Integrase catalytic" evidence="1">
    <location>
        <begin position="56"/>
        <end position="223"/>
    </location>
</feature>
<dbReference type="GO" id="GO:0003676">
    <property type="term" value="F:nucleic acid binding"/>
    <property type="evidence" value="ECO:0007669"/>
    <property type="project" value="InterPro"/>
</dbReference>
<dbReference type="SUPFAM" id="SSF54160">
    <property type="entry name" value="Chromo domain-like"/>
    <property type="match status" value="1"/>
</dbReference>
<dbReference type="InterPro" id="IPR016197">
    <property type="entry name" value="Chromo-like_dom_sf"/>
</dbReference>
<dbReference type="InterPro" id="IPR012337">
    <property type="entry name" value="RNaseH-like_sf"/>
</dbReference>
<dbReference type="PANTHER" id="PTHR37984:SF5">
    <property type="entry name" value="PROTEIN NYNRIN-LIKE"/>
    <property type="match status" value="1"/>
</dbReference>
<dbReference type="GO" id="GO:0015074">
    <property type="term" value="P:DNA integration"/>
    <property type="evidence" value="ECO:0007669"/>
    <property type="project" value="InterPro"/>
</dbReference>
<keyword evidence="2" id="KW-0548">Nucleotidyltransferase</keyword>
<dbReference type="InterPro" id="IPR001584">
    <property type="entry name" value="Integrase_cat-core"/>
</dbReference>
<dbReference type="STRING" id="4795.A0A225VRL6"/>